<name>A0A0A8ZT57_ARUDO</name>
<reference evidence="1" key="2">
    <citation type="journal article" date="2015" name="Data Brief">
        <title>Shoot transcriptome of the giant reed, Arundo donax.</title>
        <authorList>
            <person name="Barrero R.A."/>
            <person name="Guerrero F.D."/>
            <person name="Moolhuijzen P."/>
            <person name="Goolsby J.A."/>
            <person name="Tidwell J."/>
            <person name="Bellgard S.E."/>
            <person name="Bellgard M.I."/>
        </authorList>
    </citation>
    <scope>NUCLEOTIDE SEQUENCE</scope>
    <source>
        <tissue evidence="1">Shoot tissue taken approximately 20 cm above the soil surface</tissue>
    </source>
</reference>
<protein>
    <submittedName>
        <fullName evidence="1">Uncharacterized protein</fullName>
    </submittedName>
</protein>
<sequence length="23" mass="2802">MLPQFMSNLLQTKNYVYLSHDKM</sequence>
<evidence type="ECO:0000313" key="1">
    <source>
        <dbReference type="EMBL" id="JAD41981.1"/>
    </source>
</evidence>
<dbReference type="EMBL" id="GBRH01255914">
    <property type="protein sequence ID" value="JAD41981.1"/>
    <property type="molecule type" value="Transcribed_RNA"/>
</dbReference>
<proteinExistence type="predicted"/>
<reference evidence="1" key="1">
    <citation type="submission" date="2014-09" db="EMBL/GenBank/DDBJ databases">
        <authorList>
            <person name="Magalhaes I.L.F."/>
            <person name="Oliveira U."/>
            <person name="Santos F.R."/>
            <person name="Vidigal T.H.D.A."/>
            <person name="Brescovit A.D."/>
            <person name="Santos A.J."/>
        </authorList>
    </citation>
    <scope>NUCLEOTIDE SEQUENCE</scope>
    <source>
        <tissue evidence="1">Shoot tissue taken approximately 20 cm above the soil surface</tissue>
    </source>
</reference>
<accession>A0A0A8ZT57</accession>
<organism evidence="1">
    <name type="scientific">Arundo donax</name>
    <name type="common">Giant reed</name>
    <name type="synonym">Donax arundinaceus</name>
    <dbReference type="NCBI Taxonomy" id="35708"/>
    <lineage>
        <taxon>Eukaryota</taxon>
        <taxon>Viridiplantae</taxon>
        <taxon>Streptophyta</taxon>
        <taxon>Embryophyta</taxon>
        <taxon>Tracheophyta</taxon>
        <taxon>Spermatophyta</taxon>
        <taxon>Magnoliopsida</taxon>
        <taxon>Liliopsida</taxon>
        <taxon>Poales</taxon>
        <taxon>Poaceae</taxon>
        <taxon>PACMAD clade</taxon>
        <taxon>Arundinoideae</taxon>
        <taxon>Arundineae</taxon>
        <taxon>Arundo</taxon>
    </lineage>
</organism>
<dbReference type="AlphaFoldDB" id="A0A0A8ZT57"/>